<dbReference type="PANTHER" id="PTHR43790:SF2">
    <property type="entry name" value="AUTOINDUCER 2 IMPORT ATP-BINDING PROTEIN LSRA"/>
    <property type="match status" value="1"/>
</dbReference>
<keyword evidence="12" id="KW-1185">Reference proteome</keyword>
<dbReference type="InterPro" id="IPR017871">
    <property type="entry name" value="ABC_transporter-like_CS"/>
</dbReference>
<reference evidence="11 12" key="1">
    <citation type="submission" date="2014-03" db="EMBL/GenBank/DDBJ databases">
        <title>The draft genome sequence of Thioclava dalianensis DLFJ1-1.</title>
        <authorList>
            <person name="Lai Q."/>
            <person name="Shao Z."/>
        </authorList>
    </citation>
    <scope>NUCLEOTIDE SEQUENCE [LARGE SCALE GENOMIC DNA]</scope>
    <source>
        <strain evidence="11 12">DLFJ1-1</strain>
    </source>
</reference>
<dbReference type="GO" id="GO:0005524">
    <property type="term" value="F:ATP binding"/>
    <property type="evidence" value="ECO:0007669"/>
    <property type="project" value="UniProtKB-KW"/>
</dbReference>
<dbReference type="NCBIfam" id="NF011967">
    <property type="entry name" value="PRK15439.1"/>
    <property type="match status" value="1"/>
</dbReference>
<comment type="catalytic activity">
    <reaction evidence="9">
        <text>ATP + H2O + (2R,4S)-2-methyl-2,3,3,4-tetrahydroxytetrahydrofuran-[AI-2-binding protein]Side 1 = ADP + phosphate + (2R,4S)-2-methyl-2,3,3,4-tetrahydroxytetrahydrofuranSide 2 + [AI-2-binding protein]Side 1.</text>
        <dbReference type="EC" id="7.6.2.13"/>
    </reaction>
</comment>
<feature type="domain" description="ABC transporter" evidence="10">
    <location>
        <begin position="12"/>
        <end position="241"/>
    </location>
</feature>
<feature type="domain" description="ABC transporter" evidence="10">
    <location>
        <begin position="254"/>
        <end position="493"/>
    </location>
</feature>
<sequence>MGEGDAMTSVLAELGRVSKSYGNVPVLKGVDFEVRAGEVHALLGGNGAGKSTLMKILAGLIAPSAGRVSIGGAPLSPATPAQAQAMGLYLVPQEAHIFPNQSVLENICIGLPRRAEAYRTRIRDLIAELGVALSPDAKASTLEIADRQVVEILRGLVREAKVLILDEPTSALTPHEVETLFERMRALRETGHGLVFISHKLHELRAVSDRITVLRDGYVMHSAKMSESGDAEILAAMSPGVGALRERRADRARAERKTLEVTGLCGEGFVDISFDLHHGEVLGLTGVVGAGRTELAETLVGLRPRAGGKIALEGRPFLARTPREAVRQNVVILSEDRQQYGLFLDAPLFWNTSSLVHYLLPFVLRPSAERARFEGYRKTLGIKCETADQPVRSLSGGNQQKVLLSKCLAAKPRVLILDEPTRGVDVGARNDIYELIEQLADAGTAVLLISSDFDEVVRLSDRIAVMAGGHLVGALAGGSSTDEIAQLAFESKEAAHA</sequence>
<comment type="subcellular location">
    <subcellularLocation>
        <location evidence="1">Cell inner membrane</location>
        <topology evidence="1">Peripheral membrane protein</topology>
    </subcellularLocation>
</comment>
<evidence type="ECO:0000256" key="6">
    <source>
        <dbReference type="ARBA" id="ARBA00022840"/>
    </source>
</evidence>
<protein>
    <recommendedName>
        <fullName evidence="4">Autoinducer 2 import ATP-binding protein LsrA</fullName>
        <ecNumber evidence="8">7.6.2.13</ecNumber>
    </recommendedName>
</protein>
<dbReference type="PROSITE" id="PS50893">
    <property type="entry name" value="ABC_TRANSPORTER_2"/>
    <property type="match status" value="2"/>
</dbReference>
<evidence type="ECO:0000256" key="8">
    <source>
        <dbReference type="ARBA" id="ARBA00023798"/>
    </source>
</evidence>
<evidence type="ECO:0000259" key="10">
    <source>
        <dbReference type="PROSITE" id="PS50893"/>
    </source>
</evidence>
<dbReference type="CDD" id="cd03215">
    <property type="entry name" value="ABC_Carb_Monos_II"/>
    <property type="match status" value="1"/>
</dbReference>
<dbReference type="GO" id="GO:0005886">
    <property type="term" value="C:plasma membrane"/>
    <property type="evidence" value="ECO:0007669"/>
    <property type="project" value="UniProtKB-SubCell"/>
</dbReference>
<evidence type="ECO:0000256" key="1">
    <source>
        <dbReference type="ARBA" id="ARBA00004417"/>
    </source>
</evidence>
<comment type="similarity">
    <text evidence="2">Belongs to the ABC transporter superfamily. AI-2 autoinducer porter (TC 3.A.1.2.8) family.</text>
</comment>
<dbReference type="InterPro" id="IPR050107">
    <property type="entry name" value="ABC_carbohydrate_import_ATPase"/>
</dbReference>
<dbReference type="SUPFAM" id="SSF52540">
    <property type="entry name" value="P-loop containing nucleoside triphosphate hydrolases"/>
    <property type="match status" value="2"/>
</dbReference>
<dbReference type="GO" id="GO:0016887">
    <property type="term" value="F:ATP hydrolysis activity"/>
    <property type="evidence" value="ECO:0007669"/>
    <property type="project" value="InterPro"/>
</dbReference>
<dbReference type="EMBL" id="JHEH01000014">
    <property type="protein sequence ID" value="KEP69395.1"/>
    <property type="molecule type" value="Genomic_DNA"/>
</dbReference>
<evidence type="ECO:0000313" key="11">
    <source>
        <dbReference type="EMBL" id="KEP69395.1"/>
    </source>
</evidence>
<evidence type="ECO:0000256" key="9">
    <source>
        <dbReference type="ARBA" id="ARBA00034076"/>
    </source>
</evidence>
<dbReference type="eggNOG" id="COG1129">
    <property type="taxonomic scope" value="Bacteria"/>
</dbReference>
<gene>
    <name evidence="11" type="ORF">DL1_04050</name>
</gene>
<dbReference type="CDD" id="cd03216">
    <property type="entry name" value="ABC_Carb_Monos_I"/>
    <property type="match status" value="1"/>
</dbReference>
<dbReference type="InterPro" id="IPR003593">
    <property type="entry name" value="AAA+_ATPase"/>
</dbReference>
<dbReference type="PROSITE" id="PS00211">
    <property type="entry name" value="ABC_TRANSPORTER_1"/>
    <property type="match status" value="1"/>
</dbReference>
<dbReference type="SMART" id="SM00382">
    <property type="entry name" value="AAA"/>
    <property type="match status" value="2"/>
</dbReference>
<accession>A0A074TGX6</accession>
<dbReference type="EC" id="7.6.2.13" evidence="8"/>
<organism evidence="11 12">
    <name type="scientific">Thioclava dalianensis</name>
    <dbReference type="NCBI Taxonomy" id="1185766"/>
    <lineage>
        <taxon>Bacteria</taxon>
        <taxon>Pseudomonadati</taxon>
        <taxon>Pseudomonadota</taxon>
        <taxon>Alphaproteobacteria</taxon>
        <taxon>Rhodobacterales</taxon>
        <taxon>Paracoccaceae</taxon>
        <taxon>Thioclava</taxon>
    </lineage>
</organism>
<evidence type="ECO:0000256" key="4">
    <source>
        <dbReference type="ARBA" id="ARBA00019459"/>
    </source>
</evidence>
<evidence type="ECO:0000256" key="7">
    <source>
        <dbReference type="ARBA" id="ARBA00023747"/>
    </source>
</evidence>
<evidence type="ECO:0000256" key="3">
    <source>
        <dbReference type="ARBA" id="ARBA00011262"/>
    </source>
</evidence>
<comment type="caution">
    <text evidence="11">The sequence shown here is derived from an EMBL/GenBank/DDBJ whole genome shotgun (WGS) entry which is preliminary data.</text>
</comment>
<evidence type="ECO:0000256" key="2">
    <source>
        <dbReference type="ARBA" id="ARBA00009404"/>
    </source>
</evidence>
<dbReference type="PANTHER" id="PTHR43790">
    <property type="entry name" value="CARBOHYDRATE TRANSPORT ATP-BINDING PROTEIN MG119-RELATED"/>
    <property type="match status" value="1"/>
</dbReference>
<keyword evidence="6 11" id="KW-0067">ATP-binding</keyword>
<comment type="function">
    <text evidence="7">Part of the ABC transporter complex LsrABCD involved in autoinducer 2 (AI-2) import. Responsible for energy coupling to the transport system.</text>
</comment>
<dbReference type="Proteomes" id="UP000027725">
    <property type="component" value="Unassembled WGS sequence"/>
</dbReference>
<keyword evidence="5" id="KW-0547">Nucleotide-binding</keyword>
<evidence type="ECO:0000313" key="12">
    <source>
        <dbReference type="Proteomes" id="UP000027725"/>
    </source>
</evidence>
<comment type="subunit">
    <text evidence="3">The complex is composed of two ATP-binding proteins (LsrA), two transmembrane proteins (LsrC and LsrD) and a solute-binding protein (LsrB).</text>
</comment>
<dbReference type="InterPro" id="IPR003439">
    <property type="entry name" value="ABC_transporter-like_ATP-bd"/>
</dbReference>
<dbReference type="Gene3D" id="3.40.50.300">
    <property type="entry name" value="P-loop containing nucleotide triphosphate hydrolases"/>
    <property type="match status" value="2"/>
</dbReference>
<dbReference type="AlphaFoldDB" id="A0A074TGX6"/>
<dbReference type="Pfam" id="PF00005">
    <property type="entry name" value="ABC_tran"/>
    <property type="match status" value="2"/>
</dbReference>
<dbReference type="STRING" id="1185766.SAMN05216224_10255"/>
<name>A0A074TGX6_9RHOB</name>
<proteinExistence type="inferred from homology"/>
<evidence type="ECO:0000256" key="5">
    <source>
        <dbReference type="ARBA" id="ARBA00022741"/>
    </source>
</evidence>
<dbReference type="InterPro" id="IPR027417">
    <property type="entry name" value="P-loop_NTPase"/>
</dbReference>